<evidence type="ECO:0000313" key="2">
    <source>
        <dbReference type="Proteomes" id="UP001149140"/>
    </source>
</evidence>
<dbReference type="Proteomes" id="UP001149140">
    <property type="component" value="Unassembled WGS sequence"/>
</dbReference>
<name>A0A9X3MVN0_9ACTN</name>
<comment type="caution">
    <text evidence="1">The sequence shown here is derived from an EMBL/GenBank/DDBJ whole genome shotgun (WGS) entry which is preliminary data.</text>
</comment>
<sequence length="51" mass="5577">MSPDEWTDHVEANVTPVVGLIVCDIPDRRGNFTCLAVTERGSYISLSQVAN</sequence>
<organism evidence="1 2">
    <name type="scientific">Solirubrobacter ginsenosidimutans</name>
    <dbReference type="NCBI Taxonomy" id="490573"/>
    <lineage>
        <taxon>Bacteria</taxon>
        <taxon>Bacillati</taxon>
        <taxon>Actinomycetota</taxon>
        <taxon>Thermoleophilia</taxon>
        <taxon>Solirubrobacterales</taxon>
        <taxon>Solirubrobacteraceae</taxon>
        <taxon>Solirubrobacter</taxon>
    </lineage>
</organism>
<protein>
    <submittedName>
        <fullName evidence="1">Uncharacterized protein</fullName>
    </submittedName>
</protein>
<keyword evidence="2" id="KW-1185">Reference proteome</keyword>
<gene>
    <name evidence="1" type="ORF">OM076_18065</name>
</gene>
<proteinExistence type="predicted"/>
<accession>A0A9X3MVN0</accession>
<evidence type="ECO:0000313" key="1">
    <source>
        <dbReference type="EMBL" id="MDA0162183.1"/>
    </source>
</evidence>
<dbReference type="AlphaFoldDB" id="A0A9X3MVN0"/>
<reference evidence="1" key="1">
    <citation type="submission" date="2022-10" db="EMBL/GenBank/DDBJ databases">
        <title>The WGS of Solirubrobacter ginsenosidimutans DSM 21036.</title>
        <authorList>
            <person name="Jiang Z."/>
        </authorList>
    </citation>
    <scope>NUCLEOTIDE SEQUENCE</scope>
    <source>
        <strain evidence="1">DSM 21036</strain>
    </source>
</reference>
<dbReference type="RefSeq" id="WP_270041419.1">
    <property type="nucleotide sequence ID" value="NZ_JAPDOD010000016.1"/>
</dbReference>
<dbReference type="EMBL" id="JAPDOD010000016">
    <property type="protein sequence ID" value="MDA0162183.1"/>
    <property type="molecule type" value="Genomic_DNA"/>
</dbReference>